<reference evidence="1" key="1">
    <citation type="journal article" date="2014" name="Front. Microbiol.">
        <title>High frequency of phylogenetically diverse reductive dehalogenase-homologous genes in deep subseafloor sedimentary metagenomes.</title>
        <authorList>
            <person name="Kawai M."/>
            <person name="Futagami T."/>
            <person name="Toyoda A."/>
            <person name="Takaki Y."/>
            <person name="Nishi S."/>
            <person name="Hori S."/>
            <person name="Arai W."/>
            <person name="Tsubouchi T."/>
            <person name="Morono Y."/>
            <person name="Uchiyama I."/>
            <person name="Ito T."/>
            <person name="Fujiyama A."/>
            <person name="Inagaki F."/>
            <person name="Takami H."/>
        </authorList>
    </citation>
    <scope>NUCLEOTIDE SEQUENCE</scope>
    <source>
        <strain evidence="1">Expedition CK06-06</strain>
    </source>
</reference>
<dbReference type="InterPro" id="IPR003961">
    <property type="entry name" value="FN3_dom"/>
</dbReference>
<comment type="caution">
    <text evidence="1">The sequence shown here is derived from an EMBL/GenBank/DDBJ whole genome shotgun (WGS) entry which is preliminary data.</text>
</comment>
<dbReference type="InterPro" id="IPR013783">
    <property type="entry name" value="Ig-like_fold"/>
</dbReference>
<feature type="non-terminal residue" evidence="1">
    <location>
        <position position="1"/>
    </location>
</feature>
<dbReference type="InterPro" id="IPR036116">
    <property type="entry name" value="FN3_sf"/>
</dbReference>
<dbReference type="EMBL" id="BART01009592">
    <property type="protein sequence ID" value="GAG78422.1"/>
    <property type="molecule type" value="Genomic_DNA"/>
</dbReference>
<dbReference type="AlphaFoldDB" id="X1BB17"/>
<evidence type="ECO:0008006" key="2">
    <source>
        <dbReference type="Google" id="ProtNLM"/>
    </source>
</evidence>
<evidence type="ECO:0000313" key="1">
    <source>
        <dbReference type="EMBL" id="GAG78422.1"/>
    </source>
</evidence>
<gene>
    <name evidence="1" type="ORF">S01H4_21213</name>
</gene>
<sequence>GNITDIGYANATIRGFCYMEGTSGNPTIANSNVYDTGSFGVGAYTKGITGLSPGTNYRVRAYAINVAGTGYGDTVQLITTSSPVVVTNEVTGINRVDPAKVDANGNITSIGSTSVTTRGFKYGKTETDTWDVHEDDSFGVETYSLEIAGLDPDTTYYVRAYATNSIGTGYGSYVQFRTAVPYWSKKTEIKAEATASDEDIAEVGGKKTLTINNHLIQDMSIAQNIANAYLADYKDQKTKLVVIKPTPAPYEIGDTIIRGGVLPYHIADFALVSYTLAAPKVSTSSPKEAFGLKMGLPA</sequence>
<accession>X1BB17</accession>
<organism evidence="1">
    <name type="scientific">marine sediment metagenome</name>
    <dbReference type="NCBI Taxonomy" id="412755"/>
    <lineage>
        <taxon>unclassified sequences</taxon>
        <taxon>metagenomes</taxon>
        <taxon>ecological metagenomes</taxon>
    </lineage>
</organism>
<dbReference type="CDD" id="cd00063">
    <property type="entry name" value="FN3"/>
    <property type="match status" value="2"/>
</dbReference>
<name>X1BB17_9ZZZZ</name>
<dbReference type="SUPFAM" id="SSF49265">
    <property type="entry name" value="Fibronectin type III"/>
    <property type="match status" value="2"/>
</dbReference>
<proteinExistence type="predicted"/>
<dbReference type="Gene3D" id="2.60.40.10">
    <property type="entry name" value="Immunoglobulins"/>
    <property type="match status" value="1"/>
</dbReference>
<protein>
    <recommendedName>
        <fullName evidence="2">Fibronectin type-III domain-containing protein</fullName>
    </recommendedName>
</protein>